<protein>
    <recommendedName>
        <fullName evidence="1">Sdz-33 F-box domain-containing protein</fullName>
    </recommendedName>
</protein>
<dbReference type="PANTHER" id="PTHR21503">
    <property type="entry name" value="F-BOX-CONTAINING HYPOTHETICAL PROTEIN C.ELEGANS"/>
    <property type="match status" value="1"/>
</dbReference>
<dbReference type="Proteomes" id="UP000230233">
    <property type="component" value="Chromosome IV"/>
</dbReference>
<gene>
    <name evidence="2" type="primary">Cnig_chr_IV.g15755</name>
    <name evidence="2" type="ORF">B9Z55_015755</name>
</gene>
<keyword evidence="3" id="KW-1185">Reference proteome</keyword>
<feature type="domain" description="Sdz-33 F-box" evidence="1">
    <location>
        <begin position="207"/>
        <end position="258"/>
    </location>
</feature>
<accession>A0A2G5UBP3</accession>
<evidence type="ECO:0000259" key="1">
    <source>
        <dbReference type="Pfam" id="PF07735"/>
    </source>
</evidence>
<organism evidence="2 3">
    <name type="scientific">Caenorhabditis nigoni</name>
    <dbReference type="NCBI Taxonomy" id="1611254"/>
    <lineage>
        <taxon>Eukaryota</taxon>
        <taxon>Metazoa</taxon>
        <taxon>Ecdysozoa</taxon>
        <taxon>Nematoda</taxon>
        <taxon>Chromadorea</taxon>
        <taxon>Rhabditida</taxon>
        <taxon>Rhabditina</taxon>
        <taxon>Rhabditomorpha</taxon>
        <taxon>Rhabditoidea</taxon>
        <taxon>Rhabditidae</taxon>
        <taxon>Peloderinae</taxon>
        <taxon>Caenorhabditis</taxon>
    </lineage>
</organism>
<dbReference type="PANTHER" id="PTHR21503:SF8">
    <property type="entry name" value="F-BOX ASSOCIATED DOMAIN-CONTAINING PROTEIN-RELATED"/>
    <property type="match status" value="1"/>
</dbReference>
<dbReference type="EMBL" id="PDUG01000004">
    <property type="protein sequence ID" value="PIC36944.1"/>
    <property type="molecule type" value="Genomic_DNA"/>
</dbReference>
<evidence type="ECO:0000313" key="3">
    <source>
        <dbReference type="Proteomes" id="UP000230233"/>
    </source>
</evidence>
<proteinExistence type="predicted"/>
<dbReference type="AlphaFoldDB" id="A0A2G5UBP3"/>
<name>A0A2G5UBP3_9PELO</name>
<comment type="caution">
    <text evidence="2">The sequence shown here is derived from an EMBL/GenBank/DDBJ whole genome shotgun (WGS) entry which is preliminary data.</text>
</comment>
<sequence length="354" mass="40989">MPFPILCTPFIVQSEIISILQPNEIVTASFCSKTVQRLLKGHYQRRKPMEWKLIMRDLDSTGTVGIETTEDDELIDVLSAEHISQLDRSMLIPSKRHVATFDTEHSFPVIYLEDRVRAVKWIVDYVTDLFNLDVYGLEIDSEGIWAIDWIKNRQEKMLKCFYWNGDEATMDYVLRNARASERYTLIGKFSDNYRFDGILGPGNNLLIYSIGNWVTVDNLMNFDFASIVVSGCRFSVPDLHTFIGHWLNGGSPRLTVLRLEFEIYTIFGQLDFEIFENQLEIVERDIVGEFRLSGGGTWRFNEGYSIQRNDGVKAVLVFNEDYFVLTVCIGEDVYDRDNYSKHNSDQLFVLNQNV</sequence>
<dbReference type="InterPro" id="IPR012885">
    <property type="entry name" value="F-box_Sdz-33"/>
</dbReference>
<reference evidence="3" key="1">
    <citation type="submission" date="2017-10" db="EMBL/GenBank/DDBJ databases">
        <title>Rapid genome shrinkage in a self-fertile nematode reveals novel sperm competition proteins.</title>
        <authorList>
            <person name="Yin D."/>
            <person name="Schwarz E.M."/>
            <person name="Thomas C.G."/>
            <person name="Felde R.L."/>
            <person name="Korf I.F."/>
            <person name="Cutter A.D."/>
            <person name="Schartner C.M."/>
            <person name="Ralston E.J."/>
            <person name="Meyer B.J."/>
            <person name="Haag E.S."/>
        </authorList>
    </citation>
    <scope>NUCLEOTIDE SEQUENCE [LARGE SCALE GENOMIC DNA]</scope>
    <source>
        <strain evidence="3">JU1422</strain>
    </source>
</reference>
<evidence type="ECO:0000313" key="2">
    <source>
        <dbReference type="EMBL" id="PIC36944.1"/>
    </source>
</evidence>
<dbReference type="Pfam" id="PF07735">
    <property type="entry name" value="FBA_2"/>
    <property type="match status" value="1"/>
</dbReference>